<gene>
    <name evidence="1" type="ORF">Bca52824_010867</name>
</gene>
<name>A0A8X7WCH1_BRACI</name>
<dbReference type="AlphaFoldDB" id="A0A8X7WCH1"/>
<evidence type="ECO:0000313" key="1">
    <source>
        <dbReference type="EMBL" id="KAG2328139.1"/>
    </source>
</evidence>
<reference evidence="1 2" key="1">
    <citation type="submission" date="2020-02" db="EMBL/GenBank/DDBJ databases">
        <authorList>
            <person name="Ma Q."/>
            <person name="Huang Y."/>
            <person name="Song X."/>
            <person name="Pei D."/>
        </authorList>
    </citation>
    <scope>NUCLEOTIDE SEQUENCE [LARGE SCALE GENOMIC DNA]</scope>
    <source>
        <strain evidence="1">Sxm20200214</strain>
        <tissue evidence="1">Leaf</tissue>
    </source>
</reference>
<evidence type="ECO:0000313" key="2">
    <source>
        <dbReference type="Proteomes" id="UP000886595"/>
    </source>
</evidence>
<comment type="caution">
    <text evidence="1">The sequence shown here is derived from an EMBL/GenBank/DDBJ whole genome shotgun (WGS) entry which is preliminary data.</text>
</comment>
<dbReference type="Proteomes" id="UP000886595">
    <property type="component" value="Unassembled WGS sequence"/>
</dbReference>
<organism evidence="1 2">
    <name type="scientific">Brassica carinata</name>
    <name type="common">Ethiopian mustard</name>
    <name type="synonym">Abyssinian cabbage</name>
    <dbReference type="NCBI Taxonomy" id="52824"/>
    <lineage>
        <taxon>Eukaryota</taxon>
        <taxon>Viridiplantae</taxon>
        <taxon>Streptophyta</taxon>
        <taxon>Embryophyta</taxon>
        <taxon>Tracheophyta</taxon>
        <taxon>Spermatophyta</taxon>
        <taxon>Magnoliopsida</taxon>
        <taxon>eudicotyledons</taxon>
        <taxon>Gunneridae</taxon>
        <taxon>Pentapetalae</taxon>
        <taxon>rosids</taxon>
        <taxon>malvids</taxon>
        <taxon>Brassicales</taxon>
        <taxon>Brassicaceae</taxon>
        <taxon>Brassiceae</taxon>
        <taxon>Brassica</taxon>
    </lineage>
</organism>
<sequence length="61" mass="6552">MICSVSSLIYVSLKVGFVFGELMNGDGGGNYFRVAEVALFLFSSPPIYLSTYTVSTNGLSM</sequence>
<protein>
    <submittedName>
        <fullName evidence="1">Uncharacterized protein</fullName>
    </submittedName>
</protein>
<dbReference type="EMBL" id="JAAMPC010000002">
    <property type="protein sequence ID" value="KAG2328139.1"/>
    <property type="molecule type" value="Genomic_DNA"/>
</dbReference>
<proteinExistence type="predicted"/>
<dbReference type="OrthoDB" id="1914191at2759"/>
<accession>A0A8X7WCH1</accession>
<keyword evidence="2" id="KW-1185">Reference proteome</keyword>